<feature type="compositionally biased region" description="Basic and acidic residues" evidence="16">
    <location>
        <begin position="569"/>
        <end position="620"/>
    </location>
</feature>
<keyword evidence="10 14" id="KW-0156">Chromatin regulator</keyword>
<keyword evidence="5 14" id="KW-0808">Transferase</keyword>
<dbReference type="PROSITE" id="PS00518">
    <property type="entry name" value="ZF_RING_1"/>
    <property type="match status" value="1"/>
</dbReference>
<keyword evidence="11 14" id="KW-0175">Coiled coil</keyword>
<evidence type="ECO:0000256" key="14">
    <source>
        <dbReference type="RuleBase" id="RU365038"/>
    </source>
</evidence>
<feature type="coiled-coil region" evidence="15">
    <location>
        <begin position="259"/>
        <end position="492"/>
    </location>
</feature>
<evidence type="ECO:0000256" key="12">
    <source>
        <dbReference type="ARBA" id="ARBA00023242"/>
    </source>
</evidence>
<keyword evidence="8 14" id="KW-0833">Ubl conjugation pathway</keyword>
<evidence type="ECO:0000256" key="10">
    <source>
        <dbReference type="ARBA" id="ARBA00022853"/>
    </source>
</evidence>
<evidence type="ECO:0000313" key="18">
    <source>
        <dbReference type="EnsemblMetazoa" id="XP_038059011.1"/>
    </source>
</evidence>
<dbReference type="InterPro" id="IPR013083">
    <property type="entry name" value="Znf_RING/FYVE/PHD"/>
</dbReference>
<dbReference type="OMA" id="THIEIMT"/>
<feature type="compositionally biased region" description="Polar residues" evidence="16">
    <location>
        <begin position="12"/>
        <end position="27"/>
    </location>
</feature>
<comment type="catalytic activity">
    <reaction evidence="1 14">
        <text>S-ubiquitinyl-[E2 ubiquitin-conjugating enzyme]-L-cysteine + [acceptor protein]-L-lysine = [E2 ubiquitin-conjugating enzyme]-L-cysteine + N(6)-ubiquitinyl-[acceptor protein]-L-lysine.</text>
        <dbReference type="EC" id="2.3.2.27"/>
    </reaction>
</comment>
<dbReference type="GO" id="GO:0061630">
    <property type="term" value="F:ubiquitin protein ligase activity"/>
    <property type="evidence" value="ECO:0007669"/>
    <property type="project" value="UniProtKB-EC"/>
</dbReference>
<sequence>MKNRMSGKRNASEISSSPTPGASTSNGKEGAEPATKRIHIEPMRLGAVSSQEEMDMKVLRFQNRKLAERLEMRSLMENELRNRIERLEQRQVTDEIVLSLMNKYWTQLEEDIRILLMRVETKSIPEIKTESSQDTKPAIKEEKTEMETDEAAGNEATGSNEVASQDAEVLDMEMETEKKDTPAAKEEKKEPETITSFLATLASCDQTEIDQHMQERCKFSKEAVTRLVAVIAAVQDKSKTVAADIQNRSDIDEAVKAANAELTTENQRLQETINSLQERHQKMTLQFTEQSDKLGAAETKLAEANNLIDDLRFDLNQARQRAQKLEILLEESYTKLKNATLVPGHIFGDGSAGLSSKQLQTLVNELEEHKELANGRLVELERLQEKYQEVVKESEQTKMDLQRLPDSIVMERAPYKNLQSQFSVLYKEAQEMKAQFEETRNLLQQTKGTHLRQMEQMESDELDCQKKLRTEVIQLEDTLSQVRKEYEMLRIEFEQNLAANEQAGPINRELRHLVSSYQSHNTQLKGEINRYRHKLKETQAEVIKLKNEMASHSHGSTSSSSSSSSSGSLDRREASHEKEQLQKQREETSVHHEERRDPRLEKEKDGRKEEKKDGSKEAETIKELRANLKKSQENQKEMKLLLDMYKGAAKEQRDKVQLMTAERRARAEVEELKCRLRHIEDRERMENRKLADEEAIRKIRNLEETIHQLQKKLADRKQEEEALLSEMDVTGQAFEDMQEQNTRLLQQLREKDDANFKLMSERIKCNQIHKLLREEKDVLADQVATLQTQVDAQNQVVRKLEEKERILQNNLSTMDKEITLRQQSLELNRRKALDSSQSTADLKMQLDKITGRIEELQRLVKEKASAVEQENHKFRRAQEESQHLRRKVERYKRMELASSTDEVLMEEIRTYKEQLTCPCCKKGRKDVVLTKCYHVFCFECIKTRYETRQRKCPKCNAGFGANDYHRIWLS</sequence>
<dbReference type="InterPro" id="IPR018957">
    <property type="entry name" value="Znf_C3HC4_RING-type"/>
</dbReference>
<dbReference type="AlphaFoldDB" id="A0A914A6H2"/>
<dbReference type="GeneID" id="119730273"/>
<keyword evidence="12 14" id="KW-0539">Nucleus</keyword>
<feature type="coiled-coil region" evidence="15">
    <location>
        <begin position="621"/>
        <end position="894"/>
    </location>
</feature>
<dbReference type="GO" id="GO:0016567">
    <property type="term" value="P:protein ubiquitination"/>
    <property type="evidence" value="ECO:0007669"/>
    <property type="project" value="UniProtKB-UniRule"/>
</dbReference>
<dbReference type="FunFam" id="3.30.40.10:FF:000040">
    <property type="entry name" value="E3 ubiquitin protein ligase"/>
    <property type="match status" value="1"/>
</dbReference>
<dbReference type="Pfam" id="PF00097">
    <property type="entry name" value="zf-C3HC4"/>
    <property type="match status" value="1"/>
</dbReference>
<reference evidence="18" key="1">
    <citation type="submission" date="2022-11" db="UniProtKB">
        <authorList>
            <consortium name="EnsemblMetazoa"/>
        </authorList>
    </citation>
    <scope>IDENTIFICATION</scope>
</reference>
<evidence type="ECO:0000256" key="15">
    <source>
        <dbReference type="SAM" id="Coils"/>
    </source>
</evidence>
<dbReference type="RefSeq" id="XP_038059011.1">
    <property type="nucleotide sequence ID" value="XM_038203083.1"/>
</dbReference>
<dbReference type="PROSITE" id="PS50089">
    <property type="entry name" value="ZF_RING_2"/>
    <property type="match status" value="1"/>
</dbReference>
<protein>
    <recommendedName>
        <fullName evidence="14">E3 ubiquitin protein ligase</fullName>
        <ecNumber evidence="14">2.3.2.27</ecNumber>
    </recommendedName>
</protein>
<feature type="region of interest" description="Disordered" evidence="16">
    <location>
        <begin position="1"/>
        <end position="38"/>
    </location>
</feature>
<evidence type="ECO:0000256" key="3">
    <source>
        <dbReference type="ARBA" id="ARBA00004906"/>
    </source>
</evidence>
<comment type="pathway">
    <text evidence="3 14">Protein modification; protein ubiquitination.</text>
</comment>
<evidence type="ECO:0000256" key="9">
    <source>
        <dbReference type="ARBA" id="ARBA00022833"/>
    </source>
</evidence>
<feature type="region of interest" description="Disordered" evidence="16">
    <location>
        <begin position="127"/>
        <end position="163"/>
    </location>
</feature>
<name>A0A914A6H2_PATMI</name>
<dbReference type="InterPro" id="IPR058643">
    <property type="entry name" value="BRE1-like_CC"/>
</dbReference>
<dbReference type="PANTHER" id="PTHR23163">
    <property type="entry name" value="RING FINGER PROTEIN-RELATED"/>
    <property type="match status" value="1"/>
</dbReference>
<dbReference type="SMART" id="SM00184">
    <property type="entry name" value="RING"/>
    <property type="match status" value="1"/>
</dbReference>
<dbReference type="Pfam" id="PF26095">
    <property type="entry name" value="CC_Bre1"/>
    <property type="match status" value="1"/>
</dbReference>
<dbReference type="Pfam" id="PF26052">
    <property type="entry name" value="BRE1B"/>
    <property type="match status" value="1"/>
</dbReference>
<evidence type="ECO:0000259" key="17">
    <source>
        <dbReference type="PROSITE" id="PS50089"/>
    </source>
</evidence>
<feature type="region of interest" description="Disordered" evidence="16">
    <location>
        <begin position="548"/>
        <end position="620"/>
    </location>
</feature>
<evidence type="ECO:0000256" key="5">
    <source>
        <dbReference type="ARBA" id="ARBA00022679"/>
    </source>
</evidence>
<dbReference type="Proteomes" id="UP000887568">
    <property type="component" value="Unplaced"/>
</dbReference>
<evidence type="ECO:0000313" key="19">
    <source>
        <dbReference type="Proteomes" id="UP000887568"/>
    </source>
</evidence>
<feature type="compositionally biased region" description="Basic and acidic residues" evidence="16">
    <location>
        <begin position="127"/>
        <end position="146"/>
    </location>
</feature>
<feature type="compositionally biased region" description="Basic and acidic residues" evidence="16">
    <location>
        <begin position="29"/>
        <end position="38"/>
    </location>
</feature>
<evidence type="ECO:0000256" key="1">
    <source>
        <dbReference type="ARBA" id="ARBA00000900"/>
    </source>
</evidence>
<dbReference type="GO" id="GO:0006325">
    <property type="term" value="P:chromatin organization"/>
    <property type="evidence" value="ECO:0007669"/>
    <property type="project" value="UniProtKB-KW"/>
</dbReference>
<organism evidence="18 19">
    <name type="scientific">Patiria miniata</name>
    <name type="common">Bat star</name>
    <name type="synonym">Asterina miniata</name>
    <dbReference type="NCBI Taxonomy" id="46514"/>
    <lineage>
        <taxon>Eukaryota</taxon>
        <taxon>Metazoa</taxon>
        <taxon>Echinodermata</taxon>
        <taxon>Eleutherozoa</taxon>
        <taxon>Asterozoa</taxon>
        <taxon>Asteroidea</taxon>
        <taxon>Valvatacea</taxon>
        <taxon>Valvatida</taxon>
        <taxon>Asterinidae</taxon>
        <taxon>Patiria</taxon>
    </lineage>
</organism>
<evidence type="ECO:0000256" key="6">
    <source>
        <dbReference type="ARBA" id="ARBA00022723"/>
    </source>
</evidence>
<dbReference type="GO" id="GO:0005634">
    <property type="term" value="C:nucleus"/>
    <property type="evidence" value="ECO:0007669"/>
    <property type="project" value="UniProtKB-SubCell"/>
</dbReference>
<evidence type="ECO:0000256" key="8">
    <source>
        <dbReference type="ARBA" id="ARBA00022786"/>
    </source>
</evidence>
<dbReference type="InterPro" id="IPR013956">
    <property type="entry name" value="E3_ubiquit_lig_Bre1"/>
</dbReference>
<evidence type="ECO:0000256" key="2">
    <source>
        <dbReference type="ARBA" id="ARBA00004123"/>
    </source>
</evidence>
<feature type="domain" description="RING-type" evidence="17">
    <location>
        <begin position="917"/>
        <end position="956"/>
    </location>
</feature>
<dbReference type="PANTHER" id="PTHR23163:SF0">
    <property type="entry name" value="E3 UBIQUITIN-PROTEIN LIGASE BRE1"/>
    <property type="match status" value="1"/>
</dbReference>
<proteinExistence type="inferred from homology"/>
<dbReference type="Gene3D" id="3.30.40.10">
    <property type="entry name" value="Zinc/RING finger domain, C3HC4 (zinc finger)"/>
    <property type="match status" value="1"/>
</dbReference>
<keyword evidence="9 14" id="KW-0862">Zinc</keyword>
<dbReference type="GO" id="GO:0008270">
    <property type="term" value="F:zinc ion binding"/>
    <property type="evidence" value="ECO:0007669"/>
    <property type="project" value="UniProtKB-KW"/>
</dbReference>
<evidence type="ECO:0000256" key="16">
    <source>
        <dbReference type="SAM" id="MobiDB-lite"/>
    </source>
</evidence>
<comment type="similarity">
    <text evidence="4 14">Belongs to the BRE1 family.</text>
</comment>
<keyword evidence="19" id="KW-1185">Reference proteome</keyword>
<evidence type="ECO:0000256" key="4">
    <source>
        <dbReference type="ARBA" id="ARBA00005555"/>
    </source>
</evidence>
<dbReference type="InterPro" id="IPR058642">
    <property type="entry name" value="BRE1A/B-like_dom"/>
</dbReference>
<dbReference type="EC" id="2.3.2.27" evidence="14"/>
<keyword evidence="7 13" id="KW-0863">Zinc-finger</keyword>
<accession>A0A914A6H2</accession>
<feature type="compositionally biased region" description="Low complexity" evidence="16">
    <location>
        <begin position="552"/>
        <end position="568"/>
    </location>
</feature>
<keyword evidence="6 14" id="KW-0479">Metal-binding</keyword>
<dbReference type="EnsemblMetazoa" id="XM_038203083.1">
    <property type="protein sequence ID" value="XP_038059011.1"/>
    <property type="gene ID" value="LOC119730273"/>
</dbReference>
<comment type="subcellular location">
    <subcellularLocation>
        <location evidence="2 14">Nucleus</location>
    </subcellularLocation>
</comment>
<dbReference type="OrthoDB" id="10266039at2759"/>
<dbReference type="GO" id="GO:0033503">
    <property type="term" value="C:HULC complex"/>
    <property type="evidence" value="ECO:0007669"/>
    <property type="project" value="TreeGrafter"/>
</dbReference>
<dbReference type="SUPFAM" id="SSF57850">
    <property type="entry name" value="RING/U-box"/>
    <property type="match status" value="1"/>
</dbReference>
<dbReference type="InterPro" id="IPR001841">
    <property type="entry name" value="Znf_RING"/>
</dbReference>
<evidence type="ECO:0000256" key="7">
    <source>
        <dbReference type="ARBA" id="ARBA00022771"/>
    </source>
</evidence>
<evidence type="ECO:0000256" key="13">
    <source>
        <dbReference type="PROSITE-ProRule" id="PRU00175"/>
    </source>
</evidence>
<evidence type="ECO:0000256" key="11">
    <source>
        <dbReference type="ARBA" id="ARBA00023054"/>
    </source>
</evidence>
<dbReference type="InterPro" id="IPR017907">
    <property type="entry name" value="Znf_RING_CS"/>
</dbReference>